<keyword evidence="3" id="KW-1185">Reference proteome</keyword>
<accession>A0ABN0GU23</accession>
<reference evidence="2 3" key="1">
    <citation type="submission" date="2009-12" db="EMBL/GenBank/DDBJ databases">
        <authorList>
            <person name="Lefebure T."/>
            <person name="Cornejo O.E."/>
            <person name="Pavinski Bitar P.D."/>
            <person name="Lang P."/>
            <person name="Stanhope M.J."/>
        </authorList>
    </citation>
    <scope>NUCLEOTIDE SEQUENCE [LARGE SCALE GENOMIC DNA]</scope>
    <source>
        <strain evidence="2 3">FA-1</strain>
    </source>
</reference>
<evidence type="ECO:0000256" key="1">
    <source>
        <dbReference type="SAM" id="Phobius"/>
    </source>
</evidence>
<evidence type="ECO:0000313" key="3">
    <source>
        <dbReference type="Proteomes" id="UP000007815"/>
    </source>
</evidence>
<dbReference type="Proteomes" id="UP000007815">
    <property type="component" value="Unassembled WGS sequence"/>
</dbReference>
<comment type="caution">
    <text evidence="2">The sequence shown here is derived from an EMBL/GenBank/DDBJ whole genome shotgun (WGS) entry which is preliminary data.</text>
</comment>
<keyword evidence="1" id="KW-0472">Membrane</keyword>
<keyword evidence="1" id="KW-0812">Transmembrane</keyword>
<sequence length="56" mass="5895">MSALFTNQASAQTAVLMQVLALIVITVIGIGFWSEKKAALGGFTATGTIKIKVEVR</sequence>
<organism evidence="2 3">
    <name type="scientific">Streptococcus ratti FA-1 = DSM 20564</name>
    <dbReference type="NCBI Taxonomy" id="699248"/>
    <lineage>
        <taxon>Bacteria</taxon>
        <taxon>Bacillati</taxon>
        <taxon>Bacillota</taxon>
        <taxon>Bacilli</taxon>
        <taxon>Lactobacillales</taxon>
        <taxon>Streptococcaceae</taxon>
        <taxon>Streptococcus</taxon>
    </lineage>
</organism>
<evidence type="ECO:0008006" key="4">
    <source>
        <dbReference type="Google" id="ProtNLM"/>
    </source>
</evidence>
<keyword evidence="1" id="KW-1133">Transmembrane helix</keyword>
<name>A0ABN0GU23_STRRT</name>
<proteinExistence type="predicted"/>
<feature type="transmembrane region" description="Helical" evidence="1">
    <location>
        <begin position="15"/>
        <end position="33"/>
    </location>
</feature>
<gene>
    <name evidence="2" type="ORF">SRA_03931</name>
</gene>
<evidence type="ECO:0000313" key="2">
    <source>
        <dbReference type="EMBL" id="EJN93654.1"/>
    </source>
</evidence>
<dbReference type="EMBL" id="AJTZ01000005">
    <property type="protein sequence ID" value="EJN93654.1"/>
    <property type="molecule type" value="Genomic_DNA"/>
</dbReference>
<protein>
    <recommendedName>
        <fullName evidence="4">Preprotein translocase subunit SecG</fullName>
    </recommendedName>
</protein>